<dbReference type="PANTHER" id="PTHR21180">
    <property type="entry name" value="ENDONUCLEASE/EXONUCLEASE/PHOSPHATASE FAMILY DOMAIN-CONTAINING PROTEIN 1"/>
    <property type="match status" value="1"/>
</dbReference>
<dbReference type="GO" id="GO:0003677">
    <property type="term" value="F:DNA binding"/>
    <property type="evidence" value="ECO:0007669"/>
    <property type="project" value="InterPro"/>
</dbReference>
<evidence type="ECO:0000313" key="2">
    <source>
        <dbReference type="EMBL" id="RAK22457.1"/>
    </source>
</evidence>
<evidence type="ECO:0000259" key="1">
    <source>
        <dbReference type="SMART" id="SM00278"/>
    </source>
</evidence>
<sequence length="204" mass="22390">MEMIKKYKKQLYILLSLAVVALLWFTQKRYDGEQRFLGETVASNEAIEVEKEEKGEKTASTIFVDVKGAVVHQGVYEVEETDRVKDVIALAGGFTKEADQTKVNLAAKVHDEMVIYVPKAGEEASGSVISDSIADAAANEGKVNINTATLEDLEQLHGIGPAKAAAIITYREEHGPFQKIEDLLNVTGIGEKSLEKIKEQVVVR</sequence>
<dbReference type="Pfam" id="PF10531">
    <property type="entry name" value="SLBB"/>
    <property type="match status" value="1"/>
</dbReference>
<proteinExistence type="predicted"/>
<dbReference type="PANTHER" id="PTHR21180:SF32">
    <property type="entry name" value="ENDONUCLEASE_EXONUCLEASE_PHOSPHATASE FAMILY DOMAIN-CONTAINING PROTEIN 1"/>
    <property type="match status" value="1"/>
</dbReference>
<dbReference type="GO" id="GO:0015627">
    <property type="term" value="C:type II protein secretion system complex"/>
    <property type="evidence" value="ECO:0007669"/>
    <property type="project" value="TreeGrafter"/>
</dbReference>
<dbReference type="Gene3D" id="1.10.150.280">
    <property type="entry name" value="AF1531-like domain"/>
    <property type="match status" value="1"/>
</dbReference>
<feature type="domain" description="Helix-hairpin-helix DNA-binding motif class 1" evidence="1">
    <location>
        <begin position="181"/>
        <end position="200"/>
    </location>
</feature>
<gene>
    <name evidence="2" type="ORF">B0I26_102452</name>
</gene>
<protein>
    <submittedName>
        <fullName evidence="2">Competence protein ComEA</fullName>
    </submittedName>
</protein>
<name>A0A327YQJ6_9BACL</name>
<accession>A0A327YQJ6</accession>
<dbReference type="InterPro" id="IPR003583">
    <property type="entry name" value="Hlx-hairpin-Hlx_DNA-bd_motif"/>
</dbReference>
<reference evidence="2 3" key="1">
    <citation type="submission" date="2018-06" db="EMBL/GenBank/DDBJ databases">
        <title>Genomic Encyclopedia of Type Strains, Phase III (KMG-III): the genomes of soil and plant-associated and newly described type strains.</title>
        <authorList>
            <person name="Whitman W."/>
        </authorList>
    </citation>
    <scope>NUCLEOTIDE SEQUENCE [LARGE SCALE GENOMIC DNA]</scope>
    <source>
        <strain evidence="2 3">CGMCC 1.8979</strain>
    </source>
</reference>
<dbReference type="Proteomes" id="UP000248555">
    <property type="component" value="Unassembled WGS sequence"/>
</dbReference>
<evidence type="ECO:0000313" key="3">
    <source>
        <dbReference type="Proteomes" id="UP000248555"/>
    </source>
</evidence>
<organism evidence="2 3">
    <name type="scientific">Paranoxybacillus vitaminiphilus</name>
    <dbReference type="NCBI Taxonomy" id="581036"/>
    <lineage>
        <taxon>Bacteria</taxon>
        <taxon>Bacillati</taxon>
        <taxon>Bacillota</taxon>
        <taxon>Bacilli</taxon>
        <taxon>Bacillales</taxon>
        <taxon>Anoxybacillaceae</taxon>
        <taxon>Paranoxybacillus</taxon>
    </lineage>
</organism>
<comment type="caution">
    <text evidence="2">The sequence shown here is derived from an EMBL/GenBank/DDBJ whole genome shotgun (WGS) entry which is preliminary data.</text>
</comment>
<dbReference type="AlphaFoldDB" id="A0A327YQJ6"/>
<dbReference type="InterPro" id="IPR004509">
    <property type="entry name" value="Competence_ComEA_HhH"/>
</dbReference>
<dbReference type="InterPro" id="IPR019554">
    <property type="entry name" value="Soluble_ligand-bd"/>
</dbReference>
<dbReference type="GO" id="GO:0015628">
    <property type="term" value="P:protein secretion by the type II secretion system"/>
    <property type="evidence" value="ECO:0007669"/>
    <property type="project" value="TreeGrafter"/>
</dbReference>
<dbReference type="SMART" id="SM00278">
    <property type="entry name" value="HhH1"/>
    <property type="match status" value="2"/>
</dbReference>
<dbReference type="InterPro" id="IPR051675">
    <property type="entry name" value="Endo/Exo/Phosphatase_dom_1"/>
</dbReference>
<keyword evidence="3" id="KW-1185">Reference proteome</keyword>
<dbReference type="NCBIfam" id="TIGR00426">
    <property type="entry name" value="competence protein ComEA helix-hairpin-helix repeat region"/>
    <property type="match status" value="1"/>
</dbReference>
<feature type="domain" description="Helix-hairpin-helix DNA-binding motif class 1" evidence="1">
    <location>
        <begin position="151"/>
        <end position="170"/>
    </location>
</feature>
<dbReference type="GO" id="GO:0006281">
    <property type="term" value="P:DNA repair"/>
    <property type="evidence" value="ECO:0007669"/>
    <property type="project" value="InterPro"/>
</dbReference>
<dbReference type="Pfam" id="PF12836">
    <property type="entry name" value="HHH_3"/>
    <property type="match status" value="1"/>
</dbReference>
<dbReference type="EMBL" id="QLMH01000002">
    <property type="protein sequence ID" value="RAK22457.1"/>
    <property type="molecule type" value="Genomic_DNA"/>
</dbReference>
<dbReference type="SUPFAM" id="SSF47781">
    <property type="entry name" value="RuvA domain 2-like"/>
    <property type="match status" value="1"/>
</dbReference>
<dbReference type="InterPro" id="IPR010994">
    <property type="entry name" value="RuvA_2-like"/>
</dbReference>